<feature type="compositionally biased region" description="Basic and acidic residues" evidence="10">
    <location>
        <begin position="129"/>
        <end position="154"/>
    </location>
</feature>
<evidence type="ECO:0000256" key="1">
    <source>
        <dbReference type="ARBA" id="ARBA00004651"/>
    </source>
</evidence>
<dbReference type="GO" id="GO:0015386">
    <property type="term" value="F:potassium:proton antiporter activity"/>
    <property type="evidence" value="ECO:0007669"/>
    <property type="project" value="TreeGrafter"/>
</dbReference>
<name>A0A7S4QS16_9DINO</name>
<evidence type="ECO:0000256" key="3">
    <source>
        <dbReference type="ARBA" id="ARBA00022475"/>
    </source>
</evidence>
<evidence type="ECO:0000256" key="2">
    <source>
        <dbReference type="ARBA" id="ARBA00022448"/>
    </source>
</evidence>
<dbReference type="GO" id="GO:0051453">
    <property type="term" value="P:regulation of intracellular pH"/>
    <property type="evidence" value="ECO:0007669"/>
    <property type="project" value="TreeGrafter"/>
</dbReference>
<organism evidence="14">
    <name type="scientific">Alexandrium monilatum</name>
    <dbReference type="NCBI Taxonomy" id="311494"/>
    <lineage>
        <taxon>Eukaryota</taxon>
        <taxon>Sar</taxon>
        <taxon>Alveolata</taxon>
        <taxon>Dinophyceae</taxon>
        <taxon>Gonyaulacales</taxon>
        <taxon>Pyrocystaceae</taxon>
        <taxon>Alexandrium</taxon>
    </lineage>
</organism>
<reference evidence="14" key="1">
    <citation type="submission" date="2021-01" db="EMBL/GenBank/DDBJ databases">
        <authorList>
            <person name="Corre E."/>
            <person name="Pelletier E."/>
            <person name="Niang G."/>
            <person name="Scheremetjew M."/>
            <person name="Finn R."/>
            <person name="Kale V."/>
            <person name="Holt S."/>
            <person name="Cochrane G."/>
            <person name="Meng A."/>
            <person name="Brown T."/>
            <person name="Cohen L."/>
        </authorList>
    </citation>
    <scope>NUCLEOTIDE SEQUENCE</scope>
    <source>
        <strain evidence="14">CCMP3105</strain>
    </source>
</reference>
<feature type="transmembrane region" description="Helical" evidence="11">
    <location>
        <begin position="190"/>
        <end position="210"/>
    </location>
</feature>
<evidence type="ECO:0000256" key="4">
    <source>
        <dbReference type="ARBA" id="ARBA00022692"/>
    </source>
</evidence>
<dbReference type="GO" id="GO:0005886">
    <property type="term" value="C:plasma membrane"/>
    <property type="evidence" value="ECO:0007669"/>
    <property type="project" value="UniProtKB-SubCell"/>
</dbReference>
<evidence type="ECO:0000256" key="6">
    <source>
        <dbReference type="ARBA" id="ARBA00023053"/>
    </source>
</evidence>
<keyword evidence="4 11" id="KW-0812">Transmembrane</keyword>
<feature type="transmembrane region" description="Helical" evidence="11">
    <location>
        <begin position="265"/>
        <end position="286"/>
    </location>
</feature>
<evidence type="ECO:0000256" key="7">
    <source>
        <dbReference type="ARBA" id="ARBA00023065"/>
    </source>
</evidence>
<evidence type="ECO:0000256" key="11">
    <source>
        <dbReference type="SAM" id="Phobius"/>
    </source>
</evidence>
<gene>
    <name evidence="14" type="ORF">AMON00008_LOCUS24011</name>
</gene>
<feature type="transmembrane region" description="Helical" evidence="11">
    <location>
        <begin position="560"/>
        <end position="583"/>
    </location>
</feature>
<feature type="signal peptide" evidence="12">
    <location>
        <begin position="1"/>
        <end position="29"/>
    </location>
</feature>
<evidence type="ECO:0000256" key="9">
    <source>
        <dbReference type="ARBA" id="ARBA00023201"/>
    </source>
</evidence>
<feature type="transmembrane region" description="Helical" evidence="11">
    <location>
        <begin position="493"/>
        <end position="514"/>
    </location>
</feature>
<evidence type="ECO:0000256" key="10">
    <source>
        <dbReference type="SAM" id="MobiDB-lite"/>
    </source>
</evidence>
<protein>
    <recommendedName>
        <fullName evidence="13">Cation/H+ exchanger transmembrane domain-containing protein</fullName>
    </recommendedName>
</protein>
<keyword evidence="7" id="KW-0406">Ion transport</keyword>
<dbReference type="PANTHER" id="PTHR10110">
    <property type="entry name" value="SODIUM/HYDROGEN EXCHANGER"/>
    <property type="match status" value="1"/>
</dbReference>
<accession>A0A7S4QS16</accession>
<feature type="transmembrane region" description="Helical" evidence="11">
    <location>
        <begin position="292"/>
        <end position="322"/>
    </location>
</feature>
<feature type="transmembrane region" description="Helical" evidence="11">
    <location>
        <begin position="399"/>
        <end position="417"/>
    </location>
</feature>
<evidence type="ECO:0000259" key="13">
    <source>
        <dbReference type="Pfam" id="PF00999"/>
    </source>
</evidence>
<keyword evidence="9" id="KW-0739">Sodium transport</keyword>
<keyword evidence="6" id="KW-0915">Sodium</keyword>
<sequence>MVGAQRKAFSHFVLVCLVGWTRLFVDVESAWPEVASGLHEDALDALTEDPTQLGDHQFADDETAEAAAQDCHTAKPGEHCFNAVHFAMNDGIKYQPGWYPGLTLSSSFQEFQLFLHKEGRSSCGVPCDSDGKAAKDPEKEHGGHEGGESGHGEAGHAAGHVHGYLCLCFLLGGLSIGCVLQVVQERLLPCIPYTCLLFIMGLVLACIHELRPEGHWSSWPTWYISVSMWENVDPHLIFYVFLPVLVFAEAMRLNIKLAMKLFRQVLLLAVPGVAIGTGLTALFSFFVLPYKWSWATCCVFGAILAATDPVAVVALFNTLGVSPRLTMLISGESLLNDGTAIVLFTLTLQVMMGQSVTPAGFTRFFLQMTVFSVILGVALAAVALFIISRCAETKYHSDAMIQVCVTICLSMLCFFVAESEVHTSGVLTVVTAGCVFSHYAWPRFASRETMHIVWEAIEFLGNTVVFLLAGLLFGHRCLTRTGHLEFQDFGWLLLLYVAVTLIRAVMVLFLWPLMNCLGEPVTWREALVMVWSGLRGAVGLVLAIVVDEEPSIAPQIGSHFMFHIGGIAMLTIMVNATLCAPLLRSLGLTKPPEMDERTAEHFEDMTREGARRAFADVAKQNAKDADPRWAGADLNAVKAMVSALDDTKSHSGGHAGSGAGDEAGELRIYRETFMRFVQNCYWEGIEEGLIPRTSRVARVLLFSANDALQEPGKRLDDWKVVERMKADFQCCSCINSCVANVWPLNQSEWLQSVFPADVTVEMWNVYLTLCFIDAHKTAREEVPKYFSDGNVLSQYVQEQVARESCVQTEEAAKFMESLSPESVVHGKNRMLAGKLLHVQLEKVTGLAKKGILDDKGAAHIMHHLQAEHRKLAGYTMLLPSSSPTSKRFF</sequence>
<feature type="domain" description="Cation/H+ exchanger transmembrane" evidence="13">
    <location>
        <begin position="186"/>
        <end position="584"/>
    </location>
</feature>
<feature type="region of interest" description="Disordered" evidence="10">
    <location>
        <begin position="127"/>
        <end position="154"/>
    </location>
</feature>
<feature type="transmembrane region" description="Helical" evidence="11">
    <location>
        <begin position="334"/>
        <end position="352"/>
    </location>
</feature>
<keyword evidence="3" id="KW-1003">Cell membrane</keyword>
<feature type="transmembrane region" description="Helical" evidence="11">
    <location>
        <begin position="364"/>
        <end position="387"/>
    </location>
</feature>
<feature type="chain" id="PRO_5031430870" description="Cation/H+ exchanger transmembrane domain-containing protein" evidence="12">
    <location>
        <begin position="30"/>
        <end position="889"/>
    </location>
</feature>
<dbReference type="GO" id="GO:0015385">
    <property type="term" value="F:sodium:proton antiporter activity"/>
    <property type="evidence" value="ECO:0007669"/>
    <property type="project" value="InterPro"/>
</dbReference>
<keyword evidence="12" id="KW-0732">Signal</keyword>
<evidence type="ECO:0000256" key="12">
    <source>
        <dbReference type="SAM" id="SignalP"/>
    </source>
</evidence>
<evidence type="ECO:0000256" key="5">
    <source>
        <dbReference type="ARBA" id="ARBA00022989"/>
    </source>
</evidence>
<dbReference type="InterPro" id="IPR006153">
    <property type="entry name" value="Cation/H_exchanger_TM"/>
</dbReference>
<comment type="subcellular location">
    <subcellularLocation>
        <location evidence="1">Cell membrane</location>
        <topology evidence="1">Multi-pass membrane protein</topology>
    </subcellularLocation>
</comment>
<feature type="transmembrane region" description="Helical" evidence="11">
    <location>
        <begin position="526"/>
        <end position="545"/>
    </location>
</feature>
<dbReference type="GO" id="GO:0098719">
    <property type="term" value="P:sodium ion import across plasma membrane"/>
    <property type="evidence" value="ECO:0007669"/>
    <property type="project" value="TreeGrafter"/>
</dbReference>
<evidence type="ECO:0000313" key="14">
    <source>
        <dbReference type="EMBL" id="CAE4590575.1"/>
    </source>
</evidence>
<feature type="transmembrane region" description="Helical" evidence="11">
    <location>
        <begin position="161"/>
        <end position="183"/>
    </location>
</feature>
<keyword evidence="5 11" id="KW-1133">Transmembrane helix</keyword>
<dbReference type="EMBL" id="HBNR01034992">
    <property type="protein sequence ID" value="CAE4590575.1"/>
    <property type="molecule type" value="Transcribed_RNA"/>
</dbReference>
<feature type="transmembrane region" description="Helical" evidence="11">
    <location>
        <begin position="236"/>
        <end position="253"/>
    </location>
</feature>
<feature type="transmembrane region" description="Helical" evidence="11">
    <location>
        <begin position="453"/>
        <end position="473"/>
    </location>
</feature>
<proteinExistence type="predicted"/>
<dbReference type="AlphaFoldDB" id="A0A7S4QS16"/>
<keyword evidence="2" id="KW-0813">Transport</keyword>
<dbReference type="PANTHER" id="PTHR10110:SF86">
    <property type="entry name" value="SODIUM_HYDROGEN EXCHANGER 7"/>
    <property type="match status" value="1"/>
</dbReference>
<feature type="transmembrane region" description="Helical" evidence="11">
    <location>
        <begin position="423"/>
        <end position="441"/>
    </location>
</feature>
<dbReference type="Pfam" id="PF00999">
    <property type="entry name" value="Na_H_Exchanger"/>
    <property type="match status" value="1"/>
</dbReference>
<evidence type="ECO:0000256" key="8">
    <source>
        <dbReference type="ARBA" id="ARBA00023136"/>
    </source>
</evidence>
<dbReference type="InterPro" id="IPR018422">
    <property type="entry name" value="Cation/H_exchanger_CPA1"/>
</dbReference>
<dbReference type="Gene3D" id="6.10.140.1330">
    <property type="match status" value="1"/>
</dbReference>
<keyword evidence="8 11" id="KW-0472">Membrane</keyword>